<dbReference type="InterPro" id="IPR029154">
    <property type="entry name" value="HIBADH-like_NADP-bd"/>
</dbReference>
<gene>
    <name evidence="7" type="ORF">DAI18_02210</name>
</gene>
<dbReference type="PANTHER" id="PTHR43060">
    <property type="entry name" value="3-HYDROXYISOBUTYRATE DEHYDROGENASE-LIKE 1, MITOCHONDRIAL-RELATED"/>
    <property type="match status" value="1"/>
</dbReference>
<dbReference type="GO" id="GO:0051287">
    <property type="term" value="F:NAD binding"/>
    <property type="evidence" value="ECO:0007669"/>
    <property type="project" value="InterPro"/>
</dbReference>
<accession>A0A2S0P6L2</accession>
<evidence type="ECO:0000256" key="4">
    <source>
        <dbReference type="PIRSR" id="PIRSR000103-1"/>
    </source>
</evidence>
<evidence type="ECO:0000256" key="1">
    <source>
        <dbReference type="ARBA" id="ARBA00009080"/>
    </source>
</evidence>
<dbReference type="InterPro" id="IPR013328">
    <property type="entry name" value="6PGD_dom2"/>
</dbReference>
<comment type="similarity">
    <text evidence="1">Belongs to the HIBADH-related family.</text>
</comment>
<sequence length="291" mass="29556">MKTLAFIGLGLMGQRMASRLLDAGFALTVWNRDQTKTAALVARGARLTADPAAAAQGADAVLLCVSDTAAVEAVVFGASGVAAGIAAGTLLVDFSSIAPDATRDFATRLQQQTGASWIDAPVSGGTGGAEHGTLAIMAGGNAAAIERLAPVFAPLAARVTRMGEVGAGQVTKVCNQLIVAANSLLIAEAVALAERAGVDPARLAPALAGGFADSKPLQILAPRMASHTHEPVQWKVATLEKDLGNAMALAASCHSPVPLAGQALALMRRHAEAGQAQSDLSTVIDLYRSLH</sequence>
<keyword evidence="8" id="KW-1185">Reference proteome</keyword>
<proteinExistence type="inferred from homology"/>
<dbReference type="Gene3D" id="3.40.50.720">
    <property type="entry name" value="NAD(P)-binding Rossmann-like Domain"/>
    <property type="match status" value="1"/>
</dbReference>
<feature type="active site" evidence="4">
    <location>
        <position position="172"/>
    </location>
</feature>
<dbReference type="SUPFAM" id="SSF51735">
    <property type="entry name" value="NAD(P)-binding Rossmann-fold domains"/>
    <property type="match status" value="1"/>
</dbReference>
<dbReference type="InterPro" id="IPR015815">
    <property type="entry name" value="HIBADH-related"/>
</dbReference>
<protein>
    <submittedName>
        <fullName evidence="7">NAD(P)-dependent oxidoreductase</fullName>
    </submittedName>
</protein>
<dbReference type="KEGG" id="maer:DAI18_02210"/>
<evidence type="ECO:0000259" key="5">
    <source>
        <dbReference type="Pfam" id="PF03446"/>
    </source>
</evidence>
<dbReference type="RefSeq" id="WP_107888660.1">
    <property type="nucleotide sequence ID" value="NZ_CP028519.1"/>
</dbReference>
<dbReference type="PROSITE" id="PS00895">
    <property type="entry name" value="3_HYDROXYISOBUT_DH"/>
    <property type="match status" value="1"/>
</dbReference>
<dbReference type="PANTHER" id="PTHR43060:SF15">
    <property type="entry name" value="3-HYDROXYISOBUTYRATE DEHYDROGENASE-LIKE 1, MITOCHONDRIAL-RELATED"/>
    <property type="match status" value="1"/>
</dbReference>
<dbReference type="SUPFAM" id="SSF48179">
    <property type="entry name" value="6-phosphogluconate dehydrogenase C-terminal domain-like"/>
    <property type="match status" value="1"/>
</dbReference>
<dbReference type="InterPro" id="IPR008927">
    <property type="entry name" value="6-PGluconate_DH-like_C_sf"/>
</dbReference>
<dbReference type="AlphaFoldDB" id="A0A2S0P6L2"/>
<evidence type="ECO:0000256" key="2">
    <source>
        <dbReference type="ARBA" id="ARBA00023002"/>
    </source>
</evidence>
<dbReference type="PIRSF" id="PIRSF000103">
    <property type="entry name" value="HIBADH"/>
    <property type="match status" value="1"/>
</dbReference>
<dbReference type="GO" id="GO:0016491">
    <property type="term" value="F:oxidoreductase activity"/>
    <property type="evidence" value="ECO:0007669"/>
    <property type="project" value="UniProtKB-KW"/>
</dbReference>
<dbReference type="Pfam" id="PF14833">
    <property type="entry name" value="NAD_binding_11"/>
    <property type="match status" value="1"/>
</dbReference>
<feature type="domain" description="3-hydroxyisobutyrate dehydrogenase-like NAD-binding" evidence="6">
    <location>
        <begin position="166"/>
        <end position="287"/>
    </location>
</feature>
<keyword evidence="2" id="KW-0560">Oxidoreductase</keyword>
<dbReference type="GO" id="GO:0016054">
    <property type="term" value="P:organic acid catabolic process"/>
    <property type="evidence" value="ECO:0007669"/>
    <property type="project" value="UniProtKB-ARBA"/>
</dbReference>
<dbReference type="STRING" id="1122240.GCA_000620105_03068"/>
<name>A0A2S0P6L2_9NEIS</name>
<dbReference type="EMBL" id="CP028519">
    <property type="protein sequence ID" value="AVY92986.1"/>
    <property type="molecule type" value="Genomic_DNA"/>
</dbReference>
<evidence type="ECO:0000313" key="7">
    <source>
        <dbReference type="EMBL" id="AVY92986.1"/>
    </source>
</evidence>
<dbReference type="Gene3D" id="1.10.1040.10">
    <property type="entry name" value="N-(1-d-carboxylethyl)-l-norvaline Dehydrogenase, domain 2"/>
    <property type="match status" value="1"/>
</dbReference>
<evidence type="ECO:0000259" key="6">
    <source>
        <dbReference type="Pfam" id="PF14833"/>
    </source>
</evidence>
<evidence type="ECO:0000313" key="8">
    <source>
        <dbReference type="Proteomes" id="UP000244173"/>
    </source>
</evidence>
<dbReference type="InterPro" id="IPR006115">
    <property type="entry name" value="6PGDH_NADP-bd"/>
</dbReference>
<dbReference type="Proteomes" id="UP000244173">
    <property type="component" value="Chromosome"/>
</dbReference>
<dbReference type="InterPro" id="IPR036291">
    <property type="entry name" value="NAD(P)-bd_dom_sf"/>
</dbReference>
<feature type="domain" description="6-phosphogluconate dehydrogenase NADP-binding" evidence="5">
    <location>
        <begin position="4"/>
        <end position="163"/>
    </location>
</feature>
<reference evidence="7 8" key="1">
    <citation type="submission" date="2018-04" db="EMBL/GenBank/DDBJ databases">
        <title>Denitrifier Microvirgula.</title>
        <authorList>
            <person name="Anderson E."/>
            <person name="Jang J."/>
            <person name="Ishii S."/>
        </authorList>
    </citation>
    <scope>NUCLEOTIDE SEQUENCE [LARGE SCALE GENOMIC DNA]</scope>
    <source>
        <strain evidence="7 8">BE2.4</strain>
    </source>
</reference>
<evidence type="ECO:0000256" key="3">
    <source>
        <dbReference type="ARBA" id="ARBA00023027"/>
    </source>
</evidence>
<dbReference type="GO" id="GO:0050661">
    <property type="term" value="F:NADP binding"/>
    <property type="evidence" value="ECO:0007669"/>
    <property type="project" value="InterPro"/>
</dbReference>
<dbReference type="OrthoDB" id="9777604at2"/>
<organism evidence="7 8">
    <name type="scientific">Microvirgula aerodenitrificans</name>
    <dbReference type="NCBI Taxonomy" id="57480"/>
    <lineage>
        <taxon>Bacteria</taxon>
        <taxon>Pseudomonadati</taxon>
        <taxon>Pseudomonadota</taxon>
        <taxon>Betaproteobacteria</taxon>
        <taxon>Neisseriales</taxon>
        <taxon>Aquaspirillaceae</taxon>
        <taxon>Microvirgula</taxon>
    </lineage>
</organism>
<keyword evidence="3" id="KW-0520">NAD</keyword>
<dbReference type="Pfam" id="PF03446">
    <property type="entry name" value="NAD_binding_2"/>
    <property type="match status" value="1"/>
</dbReference>
<dbReference type="InterPro" id="IPR002204">
    <property type="entry name" value="3-OH-isobutyrate_DH-rel_CS"/>
</dbReference>